<dbReference type="Gene3D" id="1.10.260.40">
    <property type="entry name" value="lambda repressor-like DNA-binding domains"/>
    <property type="match status" value="1"/>
</dbReference>
<dbReference type="GO" id="GO:0000981">
    <property type="term" value="F:DNA-binding transcription factor activity, RNA polymerase II-specific"/>
    <property type="evidence" value="ECO:0007669"/>
    <property type="project" value="TreeGrafter"/>
</dbReference>
<keyword evidence="3 7" id="KW-0238">DNA-binding</keyword>
<feature type="compositionally biased region" description="Low complexity" evidence="10">
    <location>
        <begin position="108"/>
        <end position="117"/>
    </location>
</feature>
<keyword evidence="14" id="KW-1185">Reference proteome</keyword>
<feature type="compositionally biased region" description="Low complexity" evidence="10">
    <location>
        <begin position="191"/>
        <end position="234"/>
    </location>
</feature>
<reference evidence="13 14" key="1">
    <citation type="journal article" date="2011" name="Proc. Natl. Acad. Sci. U.S.A.">
        <title>Genetic diversity and population structure of the endangered marsupial Sarcophilus harrisii (Tasmanian devil).</title>
        <authorList>
            <person name="Miller W."/>
            <person name="Hayes V.M."/>
            <person name="Ratan A."/>
            <person name="Petersen D.C."/>
            <person name="Wittekindt N.E."/>
            <person name="Miller J."/>
            <person name="Walenz B."/>
            <person name="Knight J."/>
            <person name="Qi J."/>
            <person name="Zhao F."/>
            <person name="Wang Q."/>
            <person name="Bedoya-Reina O.C."/>
            <person name="Katiyar N."/>
            <person name="Tomsho L.P."/>
            <person name="Kasson L.M."/>
            <person name="Hardie R.A."/>
            <person name="Woodbridge P."/>
            <person name="Tindall E.A."/>
            <person name="Bertelsen M.F."/>
            <person name="Dixon D."/>
            <person name="Pyecroft S."/>
            <person name="Helgen K.M."/>
            <person name="Lesk A.M."/>
            <person name="Pringle T.H."/>
            <person name="Patterson N."/>
            <person name="Zhang Y."/>
            <person name="Kreiss A."/>
            <person name="Woods G.M."/>
            <person name="Jones M.E."/>
            <person name="Schuster S.C."/>
        </authorList>
    </citation>
    <scope>NUCLEOTIDE SEQUENCE [LARGE SCALE GENOMIC DNA]</scope>
</reference>
<dbReference type="Pfam" id="PF00046">
    <property type="entry name" value="Homeodomain"/>
    <property type="match status" value="1"/>
</dbReference>
<feature type="DNA-binding region" description="Homeobox" evidence="7">
    <location>
        <begin position="340"/>
        <end position="439"/>
    </location>
</feature>
<feature type="region of interest" description="Disordered" evidence="10">
    <location>
        <begin position="384"/>
        <end position="418"/>
    </location>
</feature>
<evidence type="ECO:0000256" key="2">
    <source>
        <dbReference type="ARBA" id="ARBA00023015"/>
    </source>
</evidence>
<feature type="compositionally biased region" description="Low complexity" evidence="10">
    <location>
        <begin position="154"/>
        <end position="166"/>
    </location>
</feature>
<dbReference type="Gene3D" id="1.10.10.60">
    <property type="entry name" value="Homeodomain-like"/>
    <property type="match status" value="2"/>
</dbReference>
<proteinExistence type="inferred from homology"/>
<keyword evidence="5 9" id="KW-0804">Transcription</keyword>
<organism evidence="13 14">
    <name type="scientific">Sarcophilus harrisii</name>
    <name type="common">Tasmanian devil</name>
    <name type="synonym">Sarcophilus laniarius</name>
    <dbReference type="NCBI Taxonomy" id="9305"/>
    <lineage>
        <taxon>Eukaryota</taxon>
        <taxon>Metazoa</taxon>
        <taxon>Chordata</taxon>
        <taxon>Craniata</taxon>
        <taxon>Vertebrata</taxon>
        <taxon>Euteleostomi</taxon>
        <taxon>Mammalia</taxon>
        <taxon>Metatheria</taxon>
        <taxon>Dasyuromorphia</taxon>
        <taxon>Dasyuridae</taxon>
        <taxon>Sarcophilus</taxon>
    </lineage>
</organism>
<dbReference type="GO" id="GO:0005634">
    <property type="term" value="C:nucleus"/>
    <property type="evidence" value="ECO:0007669"/>
    <property type="project" value="UniProtKB-SubCell"/>
</dbReference>
<dbReference type="AlphaFoldDB" id="G3W7W2"/>
<dbReference type="PANTHER" id="PTHR11636:SF125">
    <property type="entry name" value="POU DOMAIN, CLASS 3, TRANSCRIPTION FACTOR 3"/>
    <property type="match status" value="1"/>
</dbReference>
<dbReference type="eggNOG" id="KOG3884">
    <property type="taxonomic scope" value="Eukaryota"/>
</dbReference>
<evidence type="ECO:0000313" key="14">
    <source>
        <dbReference type="Proteomes" id="UP000007648"/>
    </source>
</evidence>
<dbReference type="InterPro" id="IPR000327">
    <property type="entry name" value="POU_dom"/>
</dbReference>
<dbReference type="PROSITE" id="PS00035">
    <property type="entry name" value="POU_1"/>
    <property type="match status" value="1"/>
</dbReference>
<dbReference type="SUPFAM" id="SSF47413">
    <property type="entry name" value="lambda repressor-like DNA-binding domains"/>
    <property type="match status" value="1"/>
</dbReference>
<keyword evidence="4 7" id="KW-0371">Homeobox</keyword>
<name>G3W7W2_SARHA</name>
<reference evidence="13" key="3">
    <citation type="submission" date="2025-09" db="UniProtKB">
        <authorList>
            <consortium name="Ensembl"/>
        </authorList>
    </citation>
    <scope>IDENTIFICATION</scope>
</reference>
<dbReference type="InParanoid" id="G3W7W2"/>
<evidence type="ECO:0000256" key="6">
    <source>
        <dbReference type="ARBA" id="ARBA00023242"/>
    </source>
</evidence>
<feature type="domain" description="POU-specific" evidence="12">
    <location>
        <begin position="246"/>
        <end position="320"/>
    </location>
</feature>
<evidence type="ECO:0000256" key="10">
    <source>
        <dbReference type="SAM" id="MobiDB-lite"/>
    </source>
</evidence>
<dbReference type="HOGENOM" id="CLU_058246_0_1_1"/>
<dbReference type="PROSITE" id="PS00465">
    <property type="entry name" value="POU_2"/>
    <property type="match status" value="1"/>
</dbReference>
<evidence type="ECO:0000256" key="8">
    <source>
        <dbReference type="RuleBase" id="RU000682"/>
    </source>
</evidence>
<evidence type="ECO:0000256" key="9">
    <source>
        <dbReference type="RuleBase" id="RU361194"/>
    </source>
</evidence>
<reference evidence="13" key="2">
    <citation type="submission" date="2025-08" db="UniProtKB">
        <authorList>
            <consortium name="Ensembl"/>
        </authorList>
    </citation>
    <scope>IDENTIFICATION</scope>
</reference>
<dbReference type="InterPro" id="IPR013847">
    <property type="entry name" value="POU"/>
</dbReference>
<dbReference type="CDD" id="cd00086">
    <property type="entry name" value="homeodomain"/>
    <property type="match status" value="1"/>
</dbReference>
<dbReference type="PROSITE" id="PS50071">
    <property type="entry name" value="HOMEOBOX_2"/>
    <property type="match status" value="1"/>
</dbReference>
<protein>
    <recommendedName>
        <fullName evidence="9">POU domain protein</fullName>
    </recommendedName>
</protein>
<dbReference type="GO" id="GO:0000978">
    <property type="term" value="F:RNA polymerase II cis-regulatory region sequence-specific DNA binding"/>
    <property type="evidence" value="ECO:0007669"/>
    <property type="project" value="TreeGrafter"/>
</dbReference>
<sequence>MFNHEGLPPGNFGLGQGPMPDGSSHYGKGGYVGGSAPRPSQPQPPSQTFFPFPSAVKSEYSLEGPSAPDSSQTKGWYAFTAPPPPAEAGQAAAPHNLHLMPPKEEDSSCASPSSSSSGAPERDLRETVVPEAKYCARPGPAYYAPAWTGPFWPGLGSSSSVPSGALPGPPLPPHPLQALGSFSGPRPLYPAPLQQPQAGLGNSSANTSGSSNNVSSSNVSSSVSSTSGSSGAASEEGIPSSDSGEEDTPTSEELELFAKELKHKRISLGFTQADVGMALGTLYGKMFSQTTICRFEALQLSFKNMCKLKPLLQRWLQAVENTDNPQEMCSMEQVLAQARKRKRRTSIETSVKGTLEGFFRRCGKPTPQQICDLAEELHLDKDVRAPRDGRCGGLGRRPAVASSPGGGQARPDRPPLSLPPSQVVRVWFCNRRQKGKRLLLPYGEDAEALPYELAPGTALVLPTAAVPQNYAAPPPPVAPALYMPAFPKGEPCLPGMPMPNGGL</sequence>
<feature type="domain" description="Homeobox" evidence="11">
    <location>
        <begin position="338"/>
        <end position="438"/>
    </location>
</feature>
<evidence type="ECO:0000259" key="11">
    <source>
        <dbReference type="PROSITE" id="PS50071"/>
    </source>
</evidence>
<accession>G3W7W2</accession>
<dbReference type="InterPro" id="IPR050255">
    <property type="entry name" value="POU_domain_TF"/>
</dbReference>
<evidence type="ECO:0000259" key="12">
    <source>
        <dbReference type="PROSITE" id="PS51179"/>
    </source>
</evidence>
<feature type="region of interest" description="Disordered" evidence="10">
    <location>
        <begin position="154"/>
        <end position="252"/>
    </location>
</feature>
<gene>
    <name evidence="13" type="primary">LOC100913730</name>
</gene>
<evidence type="ECO:0000313" key="13">
    <source>
        <dbReference type="Ensembl" id="ENSSHAP00000011517.2"/>
    </source>
</evidence>
<keyword evidence="6 7" id="KW-0539">Nucleus</keyword>
<dbReference type="PROSITE" id="PS51179">
    <property type="entry name" value="POU_3"/>
    <property type="match status" value="1"/>
</dbReference>
<dbReference type="SMART" id="SM00389">
    <property type="entry name" value="HOX"/>
    <property type="match status" value="1"/>
</dbReference>
<dbReference type="InterPro" id="IPR009057">
    <property type="entry name" value="Homeodomain-like_sf"/>
</dbReference>
<dbReference type="InterPro" id="IPR001356">
    <property type="entry name" value="HD"/>
</dbReference>
<dbReference type="PRINTS" id="PR00028">
    <property type="entry name" value="POUDOMAIN"/>
</dbReference>
<feature type="region of interest" description="Disordered" evidence="10">
    <location>
        <begin position="1"/>
        <end position="126"/>
    </location>
</feature>
<dbReference type="Proteomes" id="UP000007648">
    <property type="component" value="Unassembled WGS sequence"/>
</dbReference>
<keyword evidence="2" id="KW-0805">Transcription regulation</keyword>
<dbReference type="FunFam" id="1.10.260.40:FF:000022">
    <property type="entry name" value="POU domain protein"/>
    <property type="match status" value="1"/>
</dbReference>
<dbReference type="PANTHER" id="PTHR11636">
    <property type="entry name" value="POU DOMAIN"/>
    <property type="match status" value="1"/>
</dbReference>
<comment type="subcellular location">
    <subcellularLocation>
        <location evidence="1 7 8">Nucleus</location>
    </subcellularLocation>
</comment>
<comment type="similarity">
    <text evidence="9">Belongs to the POU transcription factor family.</text>
</comment>
<evidence type="ECO:0000256" key="4">
    <source>
        <dbReference type="ARBA" id="ARBA00023155"/>
    </source>
</evidence>
<dbReference type="SUPFAM" id="SSF46689">
    <property type="entry name" value="Homeodomain-like"/>
    <property type="match status" value="1"/>
</dbReference>
<evidence type="ECO:0000256" key="7">
    <source>
        <dbReference type="PROSITE-ProRule" id="PRU00108"/>
    </source>
</evidence>
<feature type="compositionally biased region" description="Acidic residues" evidence="10">
    <location>
        <begin position="243"/>
        <end position="252"/>
    </location>
</feature>
<dbReference type="Ensembl" id="ENSSHAT00000011613.2">
    <property type="protein sequence ID" value="ENSSHAP00000011517.2"/>
    <property type="gene ID" value="ENSSHAG00000026515.1"/>
</dbReference>
<evidence type="ECO:0000256" key="1">
    <source>
        <dbReference type="ARBA" id="ARBA00004123"/>
    </source>
</evidence>
<dbReference type="InterPro" id="IPR010982">
    <property type="entry name" value="Lambda_DNA-bd_dom_sf"/>
</dbReference>
<dbReference type="GeneTree" id="ENSGT00940000162208"/>
<dbReference type="STRING" id="9305.ENSSHAP00000011517"/>
<evidence type="ECO:0000256" key="5">
    <source>
        <dbReference type="ARBA" id="ARBA00023163"/>
    </source>
</evidence>
<evidence type="ECO:0000256" key="3">
    <source>
        <dbReference type="ARBA" id="ARBA00023125"/>
    </source>
</evidence>
<dbReference type="Pfam" id="PF00157">
    <property type="entry name" value="Pou"/>
    <property type="match status" value="1"/>
</dbReference>
<dbReference type="SMART" id="SM00352">
    <property type="entry name" value="POU"/>
    <property type="match status" value="1"/>
</dbReference>